<protein>
    <submittedName>
        <fullName evidence="6">Signal peptidase I</fullName>
        <ecNumber evidence="6">3.4.21.89</ecNumber>
    </submittedName>
</protein>
<keyword evidence="4 5" id="KW-0472">Membrane</keyword>
<dbReference type="GO" id="GO:0006465">
    <property type="term" value="P:signal peptide processing"/>
    <property type="evidence" value="ECO:0007669"/>
    <property type="project" value="InterPro"/>
</dbReference>
<evidence type="ECO:0000256" key="4">
    <source>
        <dbReference type="ARBA" id="ARBA00023136"/>
    </source>
</evidence>
<feature type="transmembrane region" description="Helical" evidence="5">
    <location>
        <begin position="131"/>
        <end position="151"/>
    </location>
</feature>
<name>A0A9R1CU98_9EURY</name>
<dbReference type="Proteomes" id="UP001139494">
    <property type="component" value="Unassembled WGS sequence"/>
</dbReference>
<feature type="transmembrane region" description="Helical" evidence="5">
    <location>
        <begin position="163"/>
        <end position="185"/>
    </location>
</feature>
<evidence type="ECO:0000256" key="1">
    <source>
        <dbReference type="ARBA" id="ARBA00004370"/>
    </source>
</evidence>
<accession>A0A9R1CU98</accession>
<evidence type="ECO:0000256" key="3">
    <source>
        <dbReference type="ARBA" id="ARBA00022989"/>
    </source>
</evidence>
<dbReference type="EC" id="3.4.21.89" evidence="6"/>
<dbReference type="NCBIfam" id="TIGR02228">
    <property type="entry name" value="sigpep_I_arch"/>
    <property type="match status" value="1"/>
</dbReference>
<gene>
    <name evidence="6" type="ORF">KM295_09340</name>
</gene>
<feature type="transmembrane region" description="Helical" evidence="5">
    <location>
        <begin position="12"/>
        <end position="39"/>
    </location>
</feature>
<keyword evidence="3 5" id="KW-1133">Transmembrane helix</keyword>
<dbReference type="AlphaFoldDB" id="A0A9R1CU98"/>
<dbReference type="RefSeq" id="WP_256029703.1">
    <property type="nucleotide sequence ID" value="NZ_JAHLKM010000011.1"/>
</dbReference>
<dbReference type="GO" id="GO:0009003">
    <property type="term" value="F:signal peptidase activity"/>
    <property type="evidence" value="ECO:0007669"/>
    <property type="project" value="UniProtKB-EC"/>
</dbReference>
<keyword evidence="2 5" id="KW-0812">Transmembrane</keyword>
<feature type="transmembrane region" description="Helical" evidence="5">
    <location>
        <begin position="340"/>
        <end position="364"/>
    </location>
</feature>
<dbReference type="InterPro" id="IPR001733">
    <property type="entry name" value="Peptidase_S26B"/>
</dbReference>
<sequence length="387" mass="40771">MAPTPLSVVWRLFAAVVGFFLLVTIVGGLLGVPMGISFVETGSMEPQLQPGDGFVAVPPVVAGPVEPGDVVVFDAVNLNDGGLVTHRVVEETESGYITKGDANPVTDQDGSEPPVQEGQIRAKALQIGDSIVVIPGIGVVVMGIGAAVGSLQQTLAGILGTRALLGTQGLAYILLGFGTVTYLLASVAENSGRRDRSRKRSRRIEMLSPITVIAVMGVALVLLLTASMLVPAGPQQFQFVSSQSDAAGPSVIQQGTTENVTYRVPSNGPLPVVTVIEPTSPGISVTPQERYVAGGTTENVTISIEAPPETGAYTRTIHEYRYLAVLPTGTILTLHAVHPVAPLVAINLVIGTLFVLIAVLLVGFDPIRISQDRRSIPMRVKLRRWLR</sequence>
<evidence type="ECO:0000313" key="7">
    <source>
        <dbReference type="Proteomes" id="UP001139494"/>
    </source>
</evidence>
<evidence type="ECO:0000313" key="6">
    <source>
        <dbReference type="EMBL" id="MCQ4333676.1"/>
    </source>
</evidence>
<dbReference type="GO" id="GO:0004252">
    <property type="term" value="F:serine-type endopeptidase activity"/>
    <property type="evidence" value="ECO:0007669"/>
    <property type="project" value="InterPro"/>
</dbReference>
<dbReference type="GO" id="GO:0016020">
    <property type="term" value="C:membrane"/>
    <property type="evidence" value="ECO:0007669"/>
    <property type="project" value="UniProtKB-SubCell"/>
</dbReference>
<dbReference type="InterPro" id="IPR036286">
    <property type="entry name" value="LexA/Signal_pep-like_sf"/>
</dbReference>
<dbReference type="EMBL" id="JAHLKM010000011">
    <property type="protein sequence ID" value="MCQ4333676.1"/>
    <property type="molecule type" value="Genomic_DNA"/>
</dbReference>
<dbReference type="CDD" id="cd06530">
    <property type="entry name" value="S26_SPase_I"/>
    <property type="match status" value="1"/>
</dbReference>
<dbReference type="InterPro" id="IPR019533">
    <property type="entry name" value="Peptidase_S26"/>
</dbReference>
<evidence type="ECO:0000256" key="5">
    <source>
        <dbReference type="SAM" id="Phobius"/>
    </source>
</evidence>
<keyword evidence="7" id="KW-1185">Reference proteome</keyword>
<comment type="caution">
    <text evidence="6">The sequence shown here is derived from an EMBL/GenBank/DDBJ whole genome shotgun (WGS) entry which is preliminary data.</text>
</comment>
<feature type="transmembrane region" description="Helical" evidence="5">
    <location>
        <begin position="206"/>
        <end position="230"/>
    </location>
</feature>
<proteinExistence type="predicted"/>
<comment type="subcellular location">
    <subcellularLocation>
        <location evidence="1">Membrane</location>
    </subcellularLocation>
</comment>
<keyword evidence="6" id="KW-0378">Hydrolase</keyword>
<dbReference type="SUPFAM" id="SSF51306">
    <property type="entry name" value="LexA/Signal peptidase"/>
    <property type="match status" value="1"/>
</dbReference>
<reference evidence="6" key="1">
    <citation type="journal article" date="2023" name="Front. Microbiol.">
        <title>Genomic-based phylogenetic and metabolic analyses of the genus Natronomonas, and description of Natronomonas aquatica sp. nov.</title>
        <authorList>
            <person name="Garcia-Roldan A."/>
            <person name="Duran-Viseras A."/>
            <person name="de la Haba R.R."/>
            <person name="Corral P."/>
            <person name="Sanchez-Porro C."/>
            <person name="Ventosa A."/>
        </authorList>
    </citation>
    <scope>NUCLEOTIDE SEQUENCE</scope>
    <source>
        <strain evidence="6">F2-12</strain>
    </source>
</reference>
<evidence type="ECO:0000256" key="2">
    <source>
        <dbReference type="ARBA" id="ARBA00022692"/>
    </source>
</evidence>
<organism evidence="6 7">
    <name type="scientific">Natronomonas aquatica</name>
    <dbReference type="NCBI Taxonomy" id="2841590"/>
    <lineage>
        <taxon>Archaea</taxon>
        <taxon>Methanobacteriati</taxon>
        <taxon>Methanobacteriota</taxon>
        <taxon>Stenosarchaea group</taxon>
        <taxon>Halobacteria</taxon>
        <taxon>Halobacteriales</taxon>
        <taxon>Natronomonadaceae</taxon>
        <taxon>Natronomonas</taxon>
    </lineage>
</organism>